<feature type="region of interest" description="Disordered" evidence="1">
    <location>
        <begin position="1"/>
        <end position="29"/>
    </location>
</feature>
<reference evidence="3" key="1">
    <citation type="journal article" date="2014" name="Int. J. Syst. Evol. Microbiol.">
        <title>Complete genome sequence of Corynebacterium casei LMG S-19264T (=DSM 44701T), isolated from a smear-ripened cheese.</title>
        <authorList>
            <consortium name="US DOE Joint Genome Institute (JGI-PGF)"/>
            <person name="Walter F."/>
            <person name="Albersmeier A."/>
            <person name="Kalinowski J."/>
            <person name="Ruckert C."/>
        </authorList>
    </citation>
    <scope>NUCLEOTIDE SEQUENCE</scope>
    <source>
        <strain evidence="3">KCTC 22169</strain>
    </source>
</reference>
<name>A0A918K9N4_9GAMM</name>
<feature type="compositionally biased region" description="Basic and acidic residues" evidence="1">
    <location>
        <begin position="1"/>
        <end position="18"/>
    </location>
</feature>
<dbReference type="EMBL" id="BMXR01000005">
    <property type="protein sequence ID" value="GGX53972.1"/>
    <property type="molecule type" value="Genomic_DNA"/>
</dbReference>
<evidence type="ECO:0000256" key="1">
    <source>
        <dbReference type="SAM" id="MobiDB-lite"/>
    </source>
</evidence>
<keyword evidence="2" id="KW-0812">Transmembrane</keyword>
<organism evidence="3 4">
    <name type="scientific">Saccharospirillum salsuginis</name>
    <dbReference type="NCBI Taxonomy" id="418750"/>
    <lineage>
        <taxon>Bacteria</taxon>
        <taxon>Pseudomonadati</taxon>
        <taxon>Pseudomonadota</taxon>
        <taxon>Gammaproteobacteria</taxon>
        <taxon>Oceanospirillales</taxon>
        <taxon>Saccharospirillaceae</taxon>
        <taxon>Saccharospirillum</taxon>
    </lineage>
</organism>
<accession>A0A918K9N4</accession>
<evidence type="ECO:0000313" key="3">
    <source>
        <dbReference type="EMBL" id="GGX53972.1"/>
    </source>
</evidence>
<gene>
    <name evidence="3" type="ORF">GCM10007392_21610</name>
</gene>
<comment type="caution">
    <text evidence="3">The sequence shown here is derived from an EMBL/GenBank/DDBJ whole genome shotgun (WGS) entry which is preliminary data.</text>
</comment>
<evidence type="ECO:0000256" key="2">
    <source>
        <dbReference type="SAM" id="Phobius"/>
    </source>
</evidence>
<sequence length="220" mass="24374">MAPHRDDRSSTPADERLRSLYTQRKASHRAPDALNQAVLERARAHNRPGRWTRVVPSVAAAFVVMALGLQWLSDPAVTVLEERAARPATEQAPPMEIMSAPDSAGQPREHTLSFEAEPRIQKPASAPSPQKSVPEASALSDSAGDRMLAEPLEEAETAPMPRYLRVVPSENGVFEHCDGTRFQRAIEQAPEEGWFELTWTDDRIERITPLPESPCEPDTP</sequence>
<feature type="transmembrane region" description="Helical" evidence="2">
    <location>
        <begin position="51"/>
        <end position="72"/>
    </location>
</feature>
<dbReference type="Proteomes" id="UP000626148">
    <property type="component" value="Unassembled WGS sequence"/>
</dbReference>
<keyword evidence="4" id="KW-1185">Reference proteome</keyword>
<proteinExistence type="predicted"/>
<reference evidence="3" key="2">
    <citation type="submission" date="2020-09" db="EMBL/GenBank/DDBJ databases">
        <authorList>
            <person name="Sun Q."/>
            <person name="Kim S."/>
        </authorList>
    </citation>
    <scope>NUCLEOTIDE SEQUENCE</scope>
    <source>
        <strain evidence="3">KCTC 22169</strain>
    </source>
</reference>
<feature type="compositionally biased region" description="Basic and acidic residues" evidence="1">
    <location>
        <begin position="107"/>
        <end position="120"/>
    </location>
</feature>
<protein>
    <submittedName>
        <fullName evidence="3">Uncharacterized protein</fullName>
    </submittedName>
</protein>
<evidence type="ECO:0000313" key="4">
    <source>
        <dbReference type="Proteomes" id="UP000626148"/>
    </source>
</evidence>
<dbReference type="RefSeq" id="WP_189608559.1">
    <property type="nucleotide sequence ID" value="NZ_BMXR01000005.1"/>
</dbReference>
<keyword evidence="2" id="KW-0472">Membrane</keyword>
<dbReference type="AlphaFoldDB" id="A0A918K9N4"/>
<keyword evidence="2" id="KW-1133">Transmembrane helix</keyword>
<feature type="region of interest" description="Disordered" evidence="1">
    <location>
        <begin position="85"/>
        <end position="142"/>
    </location>
</feature>